<evidence type="ECO:0000313" key="3">
    <source>
        <dbReference type="Proteomes" id="UP000219327"/>
    </source>
</evidence>
<feature type="compositionally biased region" description="Basic and acidic residues" evidence="1">
    <location>
        <begin position="104"/>
        <end position="121"/>
    </location>
</feature>
<name>A0A2A5WHP0_9GAMM</name>
<evidence type="ECO:0000313" key="2">
    <source>
        <dbReference type="EMBL" id="PDH35823.1"/>
    </source>
</evidence>
<reference evidence="2 3" key="1">
    <citation type="submission" date="2017-08" db="EMBL/GenBank/DDBJ databases">
        <title>Fine stratification of microbial communities through a metagenomic profile of the photic zone.</title>
        <authorList>
            <person name="Haro-Moreno J.M."/>
            <person name="Lopez-Perez M."/>
            <person name="De La Torre J."/>
            <person name="Picazo A."/>
            <person name="Camacho A."/>
            <person name="Rodriguez-Valera F."/>
        </authorList>
    </citation>
    <scope>NUCLEOTIDE SEQUENCE [LARGE SCALE GENOMIC DNA]</scope>
    <source>
        <strain evidence="2">MED-G24</strain>
    </source>
</reference>
<dbReference type="Proteomes" id="UP000219327">
    <property type="component" value="Unassembled WGS sequence"/>
</dbReference>
<proteinExistence type="predicted"/>
<comment type="caution">
    <text evidence="2">The sequence shown here is derived from an EMBL/GenBank/DDBJ whole genome shotgun (WGS) entry which is preliminary data.</text>
</comment>
<dbReference type="EMBL" id="NTKD01000081">
    <property type="protein sequence ID" value="PDH35823.1"/>
    <property type="molecule type" value="Genomic_DNA"/>
</dbReference>
<dbReference type="AlphaFoldDB" id="A0A2A5WHP0"/>
<sequence length="121" mass="13617">MPSSIDSDEFDVALALRAADALKVILQNRTRVKVILGEERVVPGTLGEVIRLPTILARLQGRSRVARDAALAEFRTLWSTLSEKTTSEVLLTIGWYDPTELDWEDPRSNRRPDLRSDDENA</sequence>
<gene>
    <name evidence="2" type="ORF">CNE99_10635</name>
</gene>
<accession>A0A2A5WHP0</accession>
<protein>
    <submittedName>
        <fullName evidence="2">Uncharacterized protein</fullName>
    </submittedName>
</protein>
<feature type="region of interest" description="Disordered" evidence="1">
    <location>
        <begin position="99"/>
        <end position="121"/>
    </location>
</feature>
<evidence type="ECO:0000256" key="1">
    <source>
        <dbReference type="SAM" id="MobiDB-lite"/>
    </source>
</evidence>
<organism evidence="2 3">
    <name type="scientific">OM182 bacterium MED-G24</name>
    <dbReference type="NCBI Taxonomy" id="1986255"/>
    <lineage>
        <taxon>Bacteria</taxon>
        <taxon>Pseudomonadati</taxon>
        <taxon>Pseudomonadota</taxon>
        <taxon>Gammaproteobacteria</taxon>
        <taxon>OMG group</taxon>
        <taxon>OM182 clade</taxon>
    </lineage>
</organism>